<keyword evidence="4" id="KW-1185">Reference proteome</keyword>
<dbReference type="Pfam" id="PF04235">
    <property type="entry name" value="DUF418"/>
    <property type="match status" value="1"/>
</dbReference>
<dbReference type="Proteomes" id="UP000786875">
    <property type="component" value="Unassembled WGS sequence"/>
</dbReference>
<reference evidence="3 4" key="1">
    <citation type="submission" date="2020-04" db="EMBL/GenBank/DDBJ databases">
        <title>Genome sequencing of Rosenbergiella species.</title>
        <authorList>
            <person name="Alvarez-Perez S."/>
            <person name="Lievens B."/>
        </authorList>
    </citation>
    <scope>NUCLEOTIDE SEQUENCE [LARGE SCALE GENOMIC DNA]</scope>
    <source>
        <strain evidence="3 4">CdVSA20.1</strain>
    </source>
</reference>
<sequence length="378" mass="42285">MPRYPQIDCLRGLAILGILLLNIVSFGLPAAAYLNPAWQGTPSPATTLLWAVLDLFAELKFLSLLGLLFGAGIIFQLPRGLSWIRHRLAWLVLFGLLHGLLLWEGDILLAWGATGLAVYRIIAASDDNENLLRTGVLFYLAGVGLLVGYALISGHTPGSDWLPQPAEIATERAIKLAGGWLAIQNRLAQFDGRLIALVTQYGWELAGLMLIGAALTRKGWMLGQRTPAHYRGCYRILLPLGIIITGIGTYLQYATGWAFRWSGFWLQIPRELGSPLLALGYIALLHAHWQRLSTWKITASLIRVGRMALSNYLLQTLVCTFIFSVMGYFMQLTRLQLLAVVPLVWLVNLVFSSFWLRSFRQGPLESAWRWLTRWTTRS</sequence>
<feature type="transmembrane region" description="Helical" evidence="1">
    <location>
        <begin position="12"/>
        <end position="35"/>
    </location>
</feature>
<feature type="transmembrane region" description="Helical" evidence="1">
    <location>
        <begin position="194"/>
        <end position="215"/>
    </location>
</feature>
<gene>
    <name evidence="3" type="ORF">HGT73_05510</name>
</gene>
<dbReference type="EMBL" id="JABBFO010000003">
    <property type="protein sequence ID" value="MBT0726844.1"/>
    <property type="molecule type" value="Genomic_DNA"/>
</dbReference>
<feature type="domain" description="DUF418" evidence="2">
    <location>
        <begin position="216"/>
        <end position="374"/>
    </location>
</feature>
<feature type="transmembrane region" description="Helical" evidence="1">
    <location>
        <begin position="109"/>
        <end position="124"/>
    </location>
</feature>
<dbReference type="PANTHER" id="PTHR30590:SF2">
    <property type="entry name" value="INNER MEMBRANE PROTEIN"/>
    <property type="match status" value="1"/>
</dbReference>
<feature type="transmembrane region" description="Helical" evidence="1">
    <location>
        <begin position="335"/>
        <end position="356"/>
    </location>
</feature>
<keyword evidence="1" id="KW-1133">Transmembrane helix</keyword>
<protein>
    <submittedName>
        <fullName evidence="3">DUF418 domain-containing protein</fullName>
    </submittedName>
</protein>
<dbReference type="PANTHER" id="PTHR30590">
    <property type="entry name" value="INNER MEMBRANE PROTEIN"/>
    <property type="match status" value="1"/>
</dbReference>
<feature type="transmembrane region" description="Helical" evidence="1">
    <location>
        <begin position="273"/>
        <end position="289"/>
    </location>
</feature>
<feature type="transmembrane region" description="Helical" evidence="1">
    <location>
        <begin position="236"/>
        <end position="253"/>
    </location>
</feature>
<evidence type="ECO:0000313" key="3">
    <source>
        <dbReference type="EMBL" id="MBT0726844.1"/>
    </source>
</evidence>
<name>A0ABS5T3A5_9GAMM</name>
<proteinExistence type="predicted"/>
<organism evidence="3 4">
    <name type="scientific">Rosenbergiella australiborealis</name>
    <dbReference type="NCBI Taxonomy" id="1544696"/>
    <lineage>
        <taxon>Bacteria</taxon>
        <taxon>Pseudomonadati</taxon>
        <taxon>Pseudomonadota</taxon>
        <taxon>Gammaproteobacteria</taxon>
        <taxon>Enterobacterales</taxon>
        <taxon>Erwiniaceae</taxon>
        <taxon>Rosenbergiella</taxon>
    </lineage>
</organism>
<keyword evidence="1" id="KW-0472">Membrane</keyword>
<feature type="transmembrane region" description="Helical" evidence="1">
    <location>
        <begin position="136"/>
        <end position="152"/>
    </location>
</feature>
<evidence type="ECO:0000313" key="4">
    <source>
        <dbReference type="Proteomes" id="UP000786875"/>
    </source>
</evidence>
<dbReference type="InterPro" id="IPR007349">
    <property type="entry name" value="DUF418"/>
</dbReference>
<evidence type="ECO:0000256" key="1">
    <source>
        <dbReference type="SAM" id="Phobius"/>
    </source>
</evidence>
<dbReference type="NCBIfam" id="NF008093">
    <property type="entry name" value="PRK10835.1"/>
    <property type="match status" value="1"/>
</dbReference>
<comment type="caution">
    <text evidence="3">The sequence shown here is derived from an EMBL/GenBank/DDBJ whole genome shotgun (WGS) entry which is preliminary data.</text>
</comment>
<dbReference type="RefSeq" id="WP_214212658.1">
    <property type="nucleotide sequence ID" value="NZ_JABBFO010000003.1"/>
</dbReference>
<dbReference type="InterPro" id="IPR052529">
    <property type="entry name" value="Bact_Transport_Assoc"/>
</dbReference>
<feature type="transmembrane region" description="Helical" evidence="1">
    <location>
        <begin position="309"/>
        <end position="329"/>
    </location>
</feature>
<feature type="transmembrane region" description="Helical" evidence="1">
    <location>
        <begin position="87"/>
        <end position="103"/>
    </location>
</feature>
<accession>A0ABS5T3A5</accession>
<feature type="transmembrane region" description="Helical" evidence="1">
    <location>
        <begin position="55"/>
        <end position="75"/>
    </location>
</feature>
<keyword evidence="1" id="KW-0812">Transmembrane</keyword>
<evidence type="ECO:0000259" key="2">
    <source>
        <dbReference type="Pfam" id="PF04235"/>
    </source>
</evidence>